<keyword evidence="4 6" id="KW-1133">Transmembrane helix</keyword>
<dbReference type="InterPro" id="IPR010920">
    <property type="entry name" value="LSM_dom_sf"/>
</dbReference>
<evidence type="ECO:0000256" key="4">
    <source>
        <dbReference type="ARBA" id="ARBA00022989"/>
    </source>
</evidence>
<proteinExistence type="inferred from homology"/>
<dbReference type="InterPro" id="IPR045275">
    <property type="entry name" value="MscS_archaea/bacteria_type"/>
</dbReference>
<feature type="domain" description="Mechanosensitive ion channel MscS" evidence="8">
    <location>
        <begin position="114"/>
        <end position="184"/>
    </location>
</feature>
<organism evidence="9 10">
    <name type="scientific">Comamonas aquatica</name>
    <dbReference type="NCBI Taxonomy" id="225991"/>
    <lineage>
        <taxon>Bacteria</taxon>
        <taxon>Pseudomonadati</taxon>
        <taxon>Pseudomonadota</taxon>
        <taxon>Betaproteobacteria</taxon>
        <taxon>Burkholderiales</taxon>
        <taxon>Comamonadaceae</taxon>
        <taxon>Comamonas</taxon>
    </lineage>
</organism>
<dbReference type="PANTHER" id="PTHR30221">
    <property type="entry name" value="SMALL-CONDUCTANCE MECHANOSENSITIVE CHANNEL"/>
    <property type="match status" value="1"/>
</dbReference>
<feature type="transmembrane region" description="Helical" evidence="6">
    <location>
        <begin position="92"/>
        <end position="115"/>
    </location>
</feature>
<dbReference type="PANTHER" id="PTHR30221:SF8">
    <property type="entry name" value="SMALL-CONDUCTANCE MECHANOSENSITIVE CHANNEL"/>
    <property type="match status" value="1"/>
</dbReference>
<keyword evidence="6" id="KW-1003">Cell membrane</keyword>
<evidence type="ECO:0000256" key="2">
    <source>
        <dbReference type="ARBA" id="ARBA00008017"/>
    </source>
</evidence>
<dbReference type="SUPFAM" id="SSF82861">
    <property type="entry name" value="Mechanosensitive channel protein MscS (YggB), transmembrane region"/>
    <property type="match status" value="1"/>
</dbReference>
<comment type="similarity">
    <text evidence="2 6">Belongs to the MscS (TC 1.A.23) family.</text>
</comment>
<keyword evidence="5 6" id="KW-0472">Membrane</keyword>
<keyword evidence="6" id="KW-0813">Transport</keyword>
<dbReference type="InterPro" id="IPR011014">
    <property type="entry name" value="MscS_channel_TM-2"/>
</dbReference>
<protein>
    <recommendedName>
        <fullName evidence="6">Small-conductance mechanosensitive channel</fullName>
    </recommendedName>
</protein>
<dbReference type="InterPro" id="IPR006685">
    <property type="entry name" value="MscS_channel_2nd"/>
</dbReference>
<keyword evidence="3 6" id="KW-0812">Transmembrane</keyword>
<comment type="subcellular location">
    <subcellularLocation>
        <location evidence="6">Cell inner membrane</location>
        <topology evidence="6">Multi-pass membrane protein</topology>
    </subcellularLocation>
    <subcellularLocation>
        <location evidence="1">Membrane</location>
        <topology evidence="1">Multi-pass membrane protein</topology>
    </subcellularLocation>
</comment>
<dbReference type="SUPFAM" id="SSF50182">
    <property type="entry name" value="Sm-like ribonucleoproteins"/>
    <property type="match status" value="1"/>
</dbReference>
<gene>
    <name evidence="9" type="primary">mscS</name>
    <name evidence="9" type="ORF">GHA_03484</name>
</gene>
<dbReference type="GO" id="GO:0008381">
    <property type="term" value="F:mechanosensitive monoatomic ion channel activity"/>
    <property type="evidence" value="ECO:0007669"/>
    <property type="project" value="InterPro"/>
</dbReference>
<comment type="subunit">
    <text evidence="6">Homoheptamer.</text>
</comment>
<keyword evidence="6" id="KW-0407">Ion channel</keyword>
<evidence type="ECO:0000313" key="9">
    <source>
        <dbReference type="EMBL" id="CAB5709256.1"/>
    </source>
</evidence>
<dbReference type="InterPro" id="IPR023408">
    <property type="entry name" value="MscS_beta-dom_sf"/>
</dbReference>
<dbReference type="AlphaFoldDB" id="A0AA35DAR8"/>
<dbReference type="Gene3D" id="1.10.287.1260">
    <property type="match status" value="1"/>
</dbReference>
<feature type="compositionally biased region" description="Low complexity" evidence="7">
    <location>
        <begin position="202"/>
        <end position="224"/>
    </location>
</feature>
<dbReference type="Gene3D" id="2.30.30.60">
    <property type="match status" value="1"/>
</dbReference>
<evidence type="ECO:0000259" key="8">
    <source>
        <dbReference type="Pfam" id="PF00924"/>
    </source>
</evidence>
<comment type="caution">
    <text evidence="6">Lacks conserved residue(s) required for the propagation of feature annotation.</text>
</comment>
<evidence type="ECO:0000256" key="7">
    <source>
        <dbReference type="SAM" id="MobiDB-lite"/>
    </source>
</evidence>
<dbReference type="Proteomes" id="UP000834458">
    <property type="component" value="Unassembled WGS sequence"/>
</dbReference>
<comment type="caution">
    <text evidence="9">The sequence shown here is derived from an EMBL/GenBank/DDBJ whole genome shotgun (WGS) entry which is preliminary data.</text>
</comment>
<evidence type="ECO:0000256" key="1">
    <source>
        <dbReference type="ARBA" id="ARBA00004141"/>
    </source>
</evidence>
<reference evidence="9" key="1">
    <citation type="submission" date="2020-05" db="EMBL/GenBank/DDBJ databases">
        <authorList>
            <person name="Delgado-Blas J."/>
        </authorList>
    </citation>
    <scope>NUCLEOTIDE SEQUENCE</scope>
    <source>
        <strain evidence="9">BB1454</strain>
    </source>
</reference>
<evidence type="ECO:0000313" key="10">
    <source>
        <dbReference type="Proteomes" id="UP000834458"/>
    </source>
</evidence>
<feature type="region of interest" description="Disordered" evidence="7">
    <location>
        <begin position="195"/>
        <end position="224"/>
    </location>
</feature>
<dbReference type="EMBL" id="CAHPSC010000075">
    <property type="protein sequence ID" value="CAB5709256.1"/>
    <property type="molecule type" value="Genomic_DNA"/>
</dbReference>
<name>A0AA35DAR8_9BURK</name>
<dbReference type="GO" id="GO:0005886">
    <property type="term" value="C:plasma membrane"/>
    <property type="evidence" value="ECO:0007669"/>
    <property type="project" value="UniProtKB-SubCell"/>
</dbReference>
<dbReference type="Pfam" id="PF00924">
    <property type="entry name" value="MS_channel_2nd"/>
    <property type="match status" value="1"/>
</dbReference>
<accession>A0AA35DAR8</accession>
<keyword evidence="6" id="KW-0406">Ion transport</keyword>
<sequence length="224" mass="24875">MTLIDRISGLRTRLPAWMQDWLEIAIPVLQILLIVLVAWLLHRLFKRVIQRASDHYEFPNELLMPIHTVVRWLIIAGSVLLILERMGVSASVLWSAFTGFATVGAVAFFAAWSVLSNLFCAFLIFTVGPFRVGDHIEVLDTAEKPGALGRVIDINLLYTTLEDATAPIPGTLIQIPNSLIFQRVVRRWRMGTPLPEDKLHKPAAQVPAPEAAEPAPAPKSASFP</sequence>
<evidence type="ECO:0000256" key="6">
    <source>
        <dbReference type="RuleBase" id="RU369025"/>
    </source>
</evidence>
<feature type="transmembrane region" description="Helical" evidence="6">
    <location>
        <begin position="21"/>
        <end position="42"/>
    </location>
</feature>
<comment type="function">
    <text evidence="6">Mechanosensitive channel that participates in the regulation of osmotic pressure changes within the cell, opening in response to stretch forces in the membrane lipid bilayer, without the need for other proteins. Contributes to normal resistance to hypoosmotic shock. Forms an ion channel of 1.0 nanosiemens conductance with a slight preference for anions.</text>
</comment>
<evidence type="ECO:0000256" key="5">
    <source>
        <dbReference type="ARBA" id="ARBA00023136"/>
    </source>
</evidence>
<evidence type="ECO:0000256" key="3">
    <source>
        <dbReference type="ARBA" id="ARBA00022692"/>
    </source>
</evidence>
<feature type="transmembrane region" description="Helical" evidence="6">
    <location>
        <begin position="62"/>
        <end position="83"/>
    </location>
</feature>
<keyword evidence="6" id="KW-0997">Cell inner membrane</keyword>